<feature type="transmembrane region" description="Helical" evidence="9">
    <location>
        <begin position="592"/>
        <end position="613"/>
    </location>
</feature>
<feature type="transmembrane region" description="Helical" evidence="9">
    <location>
        <begin position="83"/>
        <end position="100"/>
    </location>
</feature>
<evidence type="ECO:0000256" key="10">
    <source>
        <dbReference type="SAM" id="MobiDB-lite"/>
    </source>
</evidence>
<feature type="transmembrane region" description="Helical" evidence="9">
    <location>
        <begin position="112"/>
        <end position="132"/>
    </location>
</feature>
<keyword evidence="6 9" id="KW-0067">ATP-binding</keyword>
<keyword evidence="3 9" id="KW-0813">Transport</keyword>
<comment type="caution">
    <text evidence="11">The sequence shown here is derived from an EMBL/GenBank/DDBJ whole genome shotgun (WGS) entry which is preliminary data.</text>
</comment>
<dbReference type="AlphaFoldDB" id="A0A2R5G970"/>
<evidence type="ECO:0000256" key="9">
    <source>
        <dbReference type="RuleBase" id="RU363121"/>
    </source>
</evidence>
<reference evidence="11 12" key="1">
    <citation type="submission" date="2017-12" db="EMBL/GenBank/DDBJ databases">
        <title>Sequencing, de novo assembly and annotation of complete genome of a new Thraustochytrid species, strain FCC1311.</title>
        <authorList>
            <person name="Sedici K."/>
            <person name="Godart F."/>
            <person name="Aiese Cigliano R."/>
            <person name="Sanseverino W."/>
            <person name="Barakat M."/>
            <person name="Ortet P."/>
            <person name="Marechal E."/>
            <person name="Cagnac O."/>
            <person name="Amato A."/>
        </authorList>
    </citation>
    <scope>NUCLEOTIDE SEQUENCE [LARGE SCALE GENOMIC DNA]</scope>
</reference>
<evidence type="ECO:0000256" key="8">
    <source>
        <dbReference type="ARBA" id="ARBA00023136"/>
    </source>
</evidence>
<evidence type="ECO:0000256" key="3">
    <source>
        <dbReference type="ARBA" id="ARBA00022448"/>
    </source>
</evidence>
<keyword evidence="12" id="KW-1185">Reference proteome</keyword>
<keyword evidence="7 9" id="KW-1133">Transmembrane helix</keyword>
<comment type="similarity">
    <text evidence="2 9">Belongs to the ADP/ATP translocase tlc family.</text>
</comment>
<dbReference type="InterPro" id="IPR004667">
    <property type="entry name" value="ADP_ATP_car_bac_type"/>
</dbReference>
<feature type="transmembrane region" description="Helical" evidence="9">
    <location>
        <begin position="561"/>
        <end position="580"/>
    </location>
</feature>
<feature type="transmembrane region" description="Helical" evidence="9">
    <location>
        <begin position="165"/>
        <end position="190"/>
    </location>
</feature>
<evidence type="ECO:0000256" key="1">
    <source>
        <dbReference type="ARBA" id="ARBA00004141"/>
    </source>
</evidence>
<keyword evidence="4 9" id="KW-0812">Transmembrane</keyword>
<keyword evidence="5 9" id="KW-0547">Nucleotide-binding</keyword>
<comment type="subcellular location">
    <subcellularLocation>
        <location evidence="1 9">Membrane</location>
        <topology evidence="1 9">Multi-pass membrane protein</topology>
    </subcellularLocation>
</comment>
<feature type="region of interest" description="Disordered" evidence="10">
    <location>
        <begin position="401"/>
        <end position="421"/>
    </location>
</feature>
<evidence type="ECO:0000313" key="12">
    <source>
        <dbReference type="Proteomes" id="UP000241890"/>
    </source>
</evidence>
<protein>
    <recommendedName>
        <fullName evidence="9">ADP,ATP carrier protein</fullName>
    </recommendedName>
</protein>
<feature type="transmembrane region" description="Helical" evidence="9">
    <location>
        <begin position="658"/>
        <end position="691"/>
    </location>
</feature>
<dbReference type="Proteomes" id="UP000241890">
    <property type="component" value="Unassembled WGS sequence"/>
</dbReference>
<evidence type="ECO:0000256" key="4">
    <source>
        <dbReference type="ARBA" id="ARBA00022692"/>
    </source>
</evidence>
<dbReference type="GO" id="GO:0005524">
    <property type="term" value="F:ATP binding"/>
    <property type="evidence" value="ECO:0007669"/>
    <property type="project" value="UniProtKB-KW"/>
</dbReference>
<feature type="region of interest" description="Disordered" evidence="10">
    <location>
        <begin position="712"/>
        <end position="745"/>
    </location>
</feature>
<sequence length="745" mass="80878">MRVGGHLVDRLAEVNPPSLVSSPEHWRARSQNTLAWLSKWLRRSISAPLMLMYLLLLLINTLLRDSKDTLLVTSAAGVEAIPILKSWVVIPASFAYFVVYYKLSEWLSPRQLFMVIIFGFNAFYLVFAWVLFPIRNELVPEATTQWLREVLPPNAQPLRLLIENWLLGLFYVISELWASAVCQLMFWKVANEIVSVEDAKGIYPLIGACGNLGMVVAGHLLREFANERDIVAAHAYLRVKSSRSKELKAARQVAEFEESVGYSVFSDILLPFTGQKMDPLDQAWQGTLLGISLLMILCSVVIMIAYDVVHRRQARLERLQERARYLDGANTNPSELGSFKRQALVSSESQFGNGPHDSMVTKRRTGSGAVKELVLAASGDDARASGLRGSEHVSSMATLSNSADASGHHTDGPSDGQVFSPRLAGDNVGLSTSVTDSIGAGGKSEDEFADQAWADGKARRADDEEAEAKKRRSKKVKVSMLDGLRALAGSTPLRCAAILVVSYGISISLVEVSWKGQVKKALEKPNDYSRFMGMFWQVTGLVSMAFMIIGRVILQRVGYAPAVLFTPVCMAVAGSLFFLVSILSDLMSGPSAVYIADSIPWAAYFGGAAVLFAKAAKYAFFDATKEIIFIPLDASSKNLGKAAIDVVAYRLSKSGGSVVLQIVIFFFGSISSSSGCIPIALVFGVVVVSWIHAALSANSFIKEAQETTSVAPDGVGDPSFPASADLSESSASTDRLNTSSNSHIV</sequence>
<dbReference type="PANTHER" id="PTHR31187">
    <property type="match status" value="1"/>
</dbReference>
<evidence type="ECO:0000256" key="7">
    <source>
        <dbReference type="ARBA" id="ARBA00022989"/>
    </source>
</evidence>
<evidence type="ECO:0000256" key="6">
    <source>
        <dbReference type="ARBA" id="ARBA00022840"/>
    </source>
</evidence>
<feature type="transmembrane region" description="Helical" evidence="9">
    <location>
        <begin position="495"/>
        <end position="514"/>
    </location>
</feature>
<gene>
    <name evidence="11" type="ORF">FCC1311_004322</name>
</gene>
<dbReference type="PANTHER" id="PTHR31187:SF1">
    <property type="entry name" value="ADP,ATP CARRIER PROTEIN 1"/>
    <property type="match status" value="1"/>
</dbReference>
<accession>A0A2R5G970</accession>
<dbReference type="InParanoid" id="A0A2R5G970"/>
<dbReference type="GO" id="GO:0016020">
    <property type="term" value="C:membrane"/>
    <property type="evidence" value="ECO:0007669"/>
    <property type="project" value="UniProtKB-SubCell"/>
</dbReference>
<feature type="transmembrane region" description="Helical" evidence="9">
    <location>
        <begin position="45"/>
        <end position="63"/>
    </location>
</feature>
<dbReference type="OrthoDB" id="2190844at2759"/>
<dbReference type="Pfam" id="PF03219">
    <property type="entry name" value="TLC"/>
    <property type="match status" value="2"/>
</dbReference>
<evidence type="ECO:0000256" key="2">
    <source>
        <dbReference type="ARBA" id="ARBA00007127"/>
    </source>
</evidence>
<evidence type="ECO:0000256" key="5">
    <source>
        <dbReference type="ARBA" id="ARBA00022741"/>
    </source>
</evidence>
<organism evidence="11 12">
    <name type="scientific">Hondaea fermentalgiana</name>
    <dbReference type="NCBI Taxonomy" id="2315210"/>
    <lineage>
        <taxon>Eukaryota</taxon>
        <taxon>Sar</taxon>
        <taxon>Stramenopiles</taxon>
        <taxon>Bigyra</taxon>
        <taxon>Labyrinthulomycetes</taxon>
        <taxon>Thraustochytrida</taxon>
        <taxon>Thraustochytriidae</taxon>
        <taxon>Hondaea</taxon>
    </lineage>
</organism>
<feature type="transmembrane region" description="Helical" evidence="9">
    <location>
        <begin position="202"/>
        <end position="221"/>
    </location>
</feature>
<feature type="compositionally biased region" description="Polar residues" evidence="10">
    <location>
        <begin position="726"/>
        <end position="745"/>
    </location>
</feature>
<dbReference type="EMBL" id="BEYU01000005">
    <property type="protein sequence ID" value="GBG24214.1"/>
    <property type="molecule type" value="Genomic_DNA"/>
</dbReference>
<feature type="transmembrane region" description="Helical" evidence="9">
    <location>
        <begin position="287"/>
        <end position="309"/>
    </location>
</feature>
<name>A0A2R5G970_9STRA</name>
<dbReference type="GO" id="GO:0005471">
    <property type="term" value="F:ATP:ADP antiporter activity"/>
    <property type="evidence" value="ECO:0007669"/>
    <property type="project" value="InterPro"/>
</dbReference>
<feature type="transmembrane region" description="Helical" evidence="9">
    <location>
        <begin position="534"/>
        <end position="554"/>
    </location>
</feature>
<keyword evidence="8 9" id="KW-0472">Membrane</keyword>
<proteinExistence type="inferred from homology"/>
<evidence type="ECO:0000313" key="11">
    <source>
        <dbReference type="EMBL" id="GBG24214.1"/>
    </source>
</evidence>